<comment type="caution">
    <text evidence="5">The sequence shown here is derived from an EMBL/GenBank/DDBJ whole genome shotgun (WGS) entry which is preliminary data.</text>
</comment>
<evidence type="ECO:0000259" key="2">
    <source>
        <dbReference type="Pfam" id="PF04865"/>
    </source>
</evidence>
<dbReference type="InterPro" id="IPR052399">
    <property type="entry name" value="Phage_Baseplate_Assmbl_Protein"/>
</dbReference>
<dbReference type="Pfam" id="PF04865">
    <property type="entry name" value="Baseplate_J"/>
    <property type="match status" value="1"/>
</dbReference>
<feature type="domain" description="Baseplate J-like central" evidence="3">
    <location>
        <begin position="188"/>
        <end position="261"/>
    </location>
</feature>
<dbReference type="PANTHER" id="PTHR37829:SF3">
    <property type="entry name" value="PROTEIN JAYE-RELATED"/>
    <property type="match status" value="1"/>
</dbReference>
<accession>A0A0P9Y7T2</accession>
<gene>
    <name evidence="5" type="ORF">ALO52_01315</name>
</gene>
<dbReference type="InterPro" id="IPR006949">
    <property type="entry name" value="Barrel_Baseplate_J-like"/>
</dbReference>
<evidence type="ECO:0000313" key="5">
    <source>
        <dbReference type="EMBL" id="KPY33601.1"/>
    </source>
</evidence>
<evidence type="ECO:0000259" key="4">
    <source>
        <dbReference type="Pfam" id="PF26079"/>
    </source>
</evidence>
<reference evidence="5 6" key="1">
    <citation type="submission" date="2015-09" db="EMBL/GenBank/DDBJ databases">
        <title>Genome announcement of multiple Pseudomonas syringae strains.</title>
        <authorList>
            <person name="Thakur S."/>
            <person name="Wang P.W."/>
            <person name="Gong Y."/>
            <person name="Weir B.S."/>
            <person name="Guttman D.S."/>
        </authorList>
    </citation>
    <scope>NUCLEOTIDE SEQUENCE [LARGE SCALE GENOMIC DNA]</scope>
    <source>
        <strain evidence="5 6">ICMP3956</strain>
    </source>
</reference>
<comment type="similarity">
    <text evidence="1">Belongs to the Mu gp47/PBSX XkdT family.</text>
</comment>
<proteinExistence type="inferred from homology"/>
<dbReference type="Proteomes" id="UP000050562">
    <property type="component" value="Unassembled WGS sequence"/>
</dbReference>
<dbReference type="InterPro" id="IPR058531">
    <property type="entry name" value="Baseplate_J_M"/>
</dbReference>
<evidence type="ECO:0000256" key="1">
    <source>
        <dbReference type="ARBA" id="ARBA00038087"/>
    </source>
</evidence>
<dbReference type="AlphaFoldDB" id="A0A0P9Y7T2"/>
<feature type="domain" description="Baseplate protein J-like barrel" evidence="2">
    <location>
        <begin position="86"/>
        <end position="158"/>
    </location>
</feature>
<sequence>MPFETPTLPALVNRTQVDLAGDALRQSDARVLSRAHSGAAYGLYGYQDWIADQILPDTADEETLERQAILRLRQPRKPAQPATGAVRFVAAAGAVLDVDTILQFSDGRFYRVTQGVTTVAGNNTTTVEAVDAGALGNADAGQVMTVVQPVEGIDSSFTVIADGLTGGIARESTESLRARVVRSYRVIPHGGNQDDYVTWALDVPGVTRAWCVRRYMGPGTVAVFFMRDDDATPTPDADQLAQVAAYIKPLRPVTAELYVLAPVQKPVTYTISLTPDTTAVRAAVQAQLADLHNREAGLGETLLLTHIAEAISRATGETDHVLISPTANVTAAANQLLTFGGILWSS</sequence>
<organism evidence="5 6">
    <name type="scientific">Pseudomonas syringae pv. primulae</name>
    <dbReference type="NCBI Taxonomy" id="251707"/>
    <lineage>
        <taxon>Bacteria</taxon>
        <taxon>Pseudomonadati</taxon>
        <taxon>Pseudomonadota</taxon>
        <taxon>Gammaproteobacteria</taxon>
        <taxon>Pseudomonadales</taxon>
        <taxon>Pseudomonadaceae</taxon>
        <taxon>Pseudomonas</taxon>
    </lineage>
</organism>
<dbReference type="PANTHER" id="PTHR37829">
    <property type="entry name" value="PHAGE-LIKE ELEMENT PBSX PROTEIN XKDT"/>
    <property type="match status" value="1"/>
</dbReference>
<feature type="domain" description="Baseplate J-like C-terminal" evidence="4">
    <location>
        <begin position="270"/>
        <end position="345"/>
    </location>
</feature>
<dbReference type="Pfam" id="PF26078">
    <property type="entry name" value="Baseplate_J_M"/>
    <property type="match status" value="1"/>
</dbReference>
<dbReference type="PATRIC" id="fig|251707.3.peg.1704"/>
<dbReference type="EMBL" id="LJRC01000206">
    <property type="protein sequence ID" value="KPY33601.1"/>
    <property type="molecule type" value="Genomic_DNA"/>
</dbReference>
<protein>
    <submittedName>
        <fullName evidence="5">Baseplate J-like protein</fullName>
    </submittedName>
</protein>
<evidence type="ECO:0000259" key="3">
    <source>
        <dbReference type="Pfam" id="PF26078"/>
    </source>
</evidence>
<dbReference type="InterPro" id="IPR058530">
    <property type="entry name" value="Baseplate_J-like_C"/>
</dbReference>
<evidence type="ECO:0000313" key="6">
    <source>
        <dbReference type="Proteomes" id="UP000050562"/>
    </source>
</evidence>
<dbReference type="RefSeq" id="WP_057410143.1">
    <property type="nucleotide sequence ID" value="NZ_LJRC01000206.1"/>
</dbReference>
<name>A0A0P9Y7T2_9PSED</name>
<dbReference type="Pfam" id="PF26079">
    <property type="entry name" value="Baseplate_J_C"/>
    <property type="match status" value="1"/>
</dbReference>